<dbReference type="AlphaFoldDB" id="A0A4R0RP95"/>
<dbReference type="EMBL" id="RWJN01000020">
    <property type="protein sequence ID" value="TCD70501.1"/>
    <property type="molecule type" value="Genomic_DNA"/>
</dbReference>
<feature type="compositionally biased region" description="Low complexity" evidence="1">
    <location>
        <begin position="260"/>
        <end position="269"/>
    </location>
</feature>
<gene>
    <name evidence="2" type="ORF">EIP91_003262</name>
</gene>
<evidence type="ECO:0000256" key="1">
    <source>
        <dbReference type="SAM" id="MobiDB-lite"/>
    </source>
</evidence>
<accession>A0A4R0RP95</accession>
<dbReference type="Proteomes" id="UP000292702">
    <property type="component" value="Unassembled WGS sequence"/>
</dbReference>
<dbReference type="STRING" id="92696.A0A4R0RP95"/>
<feature type="region of interest" description="Disordered" evidence="1">
    <location>
        <begin position="110"/>
        <end position="135"/>
    </location>
</feature>
<keyword evidence="3" id="KW-1185">Reference proteome</keyword>
<evidence type="ECO:0000313" key="3">
    <source>
        <dbReference type="Proteomes" id="UP000292702"/>
    </source>
</evidence>
<sequence length="340" mass="36943">MIARWPRALQYDDVLAKKTPLERCKAYADKINELAEFDCGLSDWIMATKYRGSGMRNSHHGDASIVHGSPRAPSSFNFNPQPRHTSHGSMGSEATFPVRSDAYTATDLSMRDIDDVSSTKSPPPLPYPSLANPRISNRSSMLTISSQRYEVPMSSTSSKSSASSFFASFGRKTSVKKERGMTLNPPSPHRVLTKRLPDASRSPPPARPAALASPPPHLPGGPRNAPTRMQRAQTISVSPTPPPAAVPAVASAEMIRRSTQRSTASRRPSLFGGRGSSVLPASSGTLVSDPQFEDQVDKLADLLPHADRRVLAGYLRRSGQDILAIGQYLEDEKNGTLRRD</sequence>
<reference evidence="2 3" key="1">
    <citation type="submission" date="2018-11" db="EMBL/GenBank/DDBJ databases">
        <title>Genome assembly of Steccherinum ochraceum LE-BIN_3174, the white-rot fungus of the Steccherinaceae family (The Residual Polyporoid clade, Polyporales, Basidiomycota).</title>
        <authorList>
            <person name="Fedorova T.V."/>
            <person name="Glazunova O.A."/>
            <person name="Landesman E.O."/>
            <person name="Moiseenko K.V."/>
            <person name="Psurtseva N.V."/>
            <person name="Savinova O.S."/>
            <person name="Shakhova N.V."/>
            <person name="Tyazhelova T.V."/>
            <person name="Vasina D.V."/>
        </authorList>
    </citation>
    <scope>NUCLEOTIDE SEQUENCE [LARGE SCALE GENOMIC DNA]</scope>
    <source>
        <strain evidence="2 3">LE-BIN_3174</strain>
    </source>
</reference>
<feature type="compositionally biased region" description="Pro residues" evidence="1">
    <location>
        <begin position="202"/>
        <end position="219"/>
    </location>
</feature>
<feature type="region of interest" description="Disordered" evidence="1">
    <location>
        <begin position="173"/>
        <end position="277"/>
    </location>
</feature>
<organism evidence="2 3">
    <name type="scientific">Steccherinum ochraceum</name>
    <dbReference type="NCBI Taxonomy" id="92696"/>
    <lineage>
        <taxon>Eukaryota</taxon>
        <taxon>Fungi</taxon>
        <taxon>Dikarya</taxon>
        <taxon>Basidiomycota</taxon>
        <taxon>Agaricomycotina</taxon>
        <taxon>Agaricomycetes</taxon>
        <taxon>Polyporales</taxon>
        <taxon>Steccherinaceae</taxon>
        <taxon>Steccherinum</taxon>
    </lineage>
</organism>
<evidence type="ECO:0008006" key="4">
    <source>
        <dbReference type="Google" id="ProtNLM"/>
    </source>
</evidence>
<comment type="caution">
    <text evidence="2">The sequence shown here is derived from an EMBL/GenBank/DDBJ whole genome shotgun (WGS) entry which is preliminary data.</text>
</comment>
<evidence type="ECO:0000313" key="2">
    <source>
        <dbReference type="EMBL" id="TCD70501.1"/>
    </source>
</evidence>
<protein>
    <recommendedName>
        <fullName evidence="4">CUE domain-containing protein</fullName>
    </recommendedName>
</protein>
<name>A0A4R0RP95_9APHY</name>
<proteinExistence type="predicted"/>
<dbReference type="OrthoDB" id="2413468at2759"/>